<organism evidence="1 2">
    <name type="scientific">Cardiobacterium valvarum</name>
    <dbReference type="NCBI Taxonomy" id="194702"/>
    <lineage>
        <taxon>Bacteria</taxon>
        <taxon>Pseudomonadati</taxon>
        <taxon>Pseudomonadota</taxon>
        <taxon>Gammaproteobacteria</taxon>
        <taxon>Cardiobacteriales</taxon>
        <taxon>Cardiobacteriaceae</taxon>
        <taxon>Cardiobacterium</taxon>
    </lineage>
</organism>
<gene>
    <name evidence="1" type="ORF">NCTC13294_00619</name>
</gene>
<accession>A0A381E1S8</accession>
<dbReference type="Proteomes" id="UP000254572">
    <property type="component" value="Unassembled WGS sequence"/>
</dbReference>
<evidence type="ECO:0000313" key="1">
    <source>
        <dbReference type="EMBL" id="SUX19886.1"/>
    </source>
</evidence>
<name>A0A381E1S8_9GAMM</name>
<protein>
    <submittedName>
        <fullName evidence="1">Uncharacterized protein</fullName>
    </submittedName>
</protein>
<reference evidence="1 2" key="1">
    <citation type="submission" date="2018-06" db="EMBL/GenBank/DDBJ databases">
        <authorList>
            <consortium name="Pathogen Informatics"/>
            <person name="Doyle S."/>
        </authorList>
    </citation>
    <scope>NUCLEOTIDE SEQUENCE [LARGE SCALE GENOMIC DNA]</scope>
    <source>
        <strain evidence="1 2">NCTC13294</strain>
    </source>
</reference>
<keyword evidence="2" id="KW-1185">Reference proteome</keyword>
<evidence type="ECO:0000313" key="2">
    <source>
        <dbReference type="Proteomes" id="UP000254572"/>
    </source>
</evidence>
<proteinExistence type="predicted"/>
<sequence>MKRVMTAWDDFLAPEFAHIVDLLQELPHSEAQFVILDRHNENDSFIQATLANPEQDENSRFLIETRRYETDGSWRHYRRFSANATEALPYFAQFYRDEPFAADGWEDVSDEFED</sequence>
<dbReference type="AlphaFoldDB" id="A0A381E1S8"/>
<dbReference type="EMBL" id="UFUW01000001">
    <property type="protein sequence ID" value="SUX19886.1"/>
    <property type="molecule type" value="Genomic_DNA"/>
</dbReference>